<keyword evidence="7" id="KW-1185">Reference proteome</keyword>
<protein>
    <recommendedName>
        <fullName evidence="3">Carboxylic ester hydrolase</fullName>
        <ecNumber evidence="3">3.1.1.-</ecNumber>
    </recommendedName>
</protein>
<feature type="compositionally biased region" description="Low complexity" evidence="4">
    <location>
        <begin position="57"/>
        <end position="73"/>
    </location>
</feature>
<evidence type="ECO:0000256" key="1">
    <source>
        <dbReference type="ARBA" id="ARBA00005964"/>
    </source>
</evidence>
<dbReference type="InterPro" id="IPR002018">
    <property type="entry name" value="CarbesteraseB"/>
</dbReference>
<feature type="region of interest" description="Disordered" evidence="4">
    <location>
        <begin position="52"/>
        <end position="74"/>
    </location>
</feature>
<dbReference type="PANTHER" id="PTHR11559">
    <property type="entry name" value="CARBOXYLESTERASE"/>
    <property type="match status" value="1"/>
</dbReference>
<comment type="similarity">
    <text evidence="1 3">Belongs to the type-B carboxylesterase/lipase family.</text>
</comment>
<comment type="caution">
    <text evidence="6">The sequence shown here is derived from an EMBL/GenBank/DDBJ whole genome shotgun (WGS) entry which is preliminary data.</text>
</comment>
<dbReference type="OrthoDB" id="9775851at2"/>
<dbReference type="PROSITE" id="PS00941">
    <property type="entry name" value="CARBOXYLESTERASE_B_2"/>
    <property type="match status" value="1"/>
</dbReference>
<evidence type="ECO:0000256" key="2">
    <source>
        <dbReference type="ARBA" id="ARBA00022801"/>
    </source>
</evidence>
<evidence type="ECO:0000259" key="5">
    <source>
        <dbReference type="Pfam" id="PF00135"/>
    </source>
</evidence>
<dbReference type="Pfam" id="PF00135">
    <property type="entry name" value="COesterase"/>
    <property type="match status" value="1"/>
</dbReference>
<dbReference type="SUPFAM" id="SSF53474">
    <property type="entry name" value="alpha/beta-Hydrolases"/>
    <property type="match status" value="1"/>
</dbReference>
<dbReference type="PROSITE" id="PS00122">
    <property type="entry name" value="CARBOXYLESTERASE_B_1"/>
    <property type="match status" value="1"/>
</dbReference>
<dbReference type="Proteomes" id="UP000197208">
    <property type="component" value="Unassembled WGS sequence"/>
</dbReference>
<dbReference type="GO" id="GO:0016787">
    <property type="term" value="F:hydrolase activity"/>
    <property type="evidence" value="ECO:0007669"/>
    <property type="project" value="UniProtKB-KW"/>
</dbReference>
<accession>A0A246BLE5</accession>
<gene>
    <name evidence="6" type="ORF">CBQ26_09975</name>
</gene>
<dbReference type="InterPro" id="IPR029058">
    <property type="entry name" value="AB_hydrolase_fold"/>
</dbReference>
<dbReference type="EC" id="3.1.1.-" evidence="3"/>
<keyword evidence="3" id="KW-0732">Signal</keyword>
<sequence length="533" mass="56056">MRTRSAVHAFLAAALLSSPAHAQTPVTVQTQDGPLVGRLTDTRQFLGIPYAAPPTGARRWQPPQPAAPWTAPRDASQFGPVCPQAVVALFAQPGETPGSVKGEEDCLTLNVYAPAGAAPESNLPVMAWIHGGAFTAGSSAAYDGSVLAQQRGVVVVTLNYRLGALGWLSLPALSGENAGQSGNYGLQDQQAALRWISANIRAFGGDPAKVTIAGESAGGMSVCAHLASPQSAGLFRAAIIQSGLCTSPGNAVTQAQAETRNARYVTNLGCRVTDLACLRAVDPMKLLTTSVPGLRPASALVWSPVYENRSLPRQLREAFESGQFNRVPVMNGTTRDEGRLFVQVASPDGRPITPVVYWAGAGLTVGLANTSRTLARYPYRQYGTPALAFATLFTDAVFSCTSLRVNQALSGHVPVYAFEFNDPQAATLLKAPSDLPGLGSHHSSSLVYAFQAPVAGLSDPALFTPAQQALSDAFSGAWMQFIKTGNPNATGSAWVPFAAARGNIHEFTPTGVQQSLTFGSDHQCGYWLPLNLQ</sequence>
<dbReference type="Gene3D" id="3.40.50.1820">
    <property type="entry name" value="alpha/beta hydrolase"/>
    <property type="match status" value="1"/>
</dbReference>
<name>A0A246BLE5_9DEIO</name>
<evidence type="ECO:0000256" key="4">
    <source>
        <dbReference type="SAM" id="MobiDB-lite"/>
    </source>
</evidence>
<dbReference type="InterPro" id="IPR019819">
    <property type="entry name" value="Carboxylesterase_B_CS"/>
</dbReference>
<dbReference type="InterPro" id="IPR019826">
    <property type="entry name" value="Carboxylesterase_B_AS"/>
</dbReference>
<evidence type="ECO:0000313" key="6">
    <source>
        <dbReference type="EMBL" id="OWL96112.1"/>
    </source>
</evidence>
<feature type="chain" id="PRO_5011825514" description="Carboxylic ester hydrolase" evidence="3">
    <location>
        <begin position="23"/>
        <end position="533"/>
    </location>
</feature>
<reference evidence="6 7" key="1">
    <citation type="submission" date="2017-05" db="EMBL/GenBank/DDBJ databases">
        <title>De novo genome assembly of Deniococcus indicus strain DR1.</title>
        <authorList>
            <person name="Chauhan D."/>
            <person name="Yennamalli R.M."/>
            <person name="Priyadarshini R."/>
        </authorList>
    </citation>
    <scope>NUCLEOTIDE SEQUENCE [LARGE SCALE GENOMIC DNA]</scope>
    <source>
        <strain evidence="6 7">DR1</strain>
    </source>
</reference>
<evidence type="ECO:0000256" key="3">
    <source>
        <dbReference type="RuleBase" id="RU361235"/>
    </source>
</evidence>
<proteinExistence type="inferred from homology"/>
<dbReference type="EMBL" id="NHMK01000012">
    <property type="protein sequence ID" value="OWL96112.1"/>
    <property type="molecule type" value="Genomic_DNA"/>
</dbReference>
<organism evidence="6 7">
    <name type="scientific">Deinococcus indicus</name>
    <dbReference type="NCBI Taxonomy" id="223556"/>
    <lineage>
        <taxon>Bacteria</taxon>
        <taxon>Thermotogati</taxon>
        <taxon>Deinococcota</taxon>
        <taxon>Deinococci</taxon>
        <taxon>Deinococcales</taxon>
        <taxon>Deinococcaceae</taxon>
        <taxon>Deinococcus</taxon>
    </lineage>
</organism>
<evidence type="ECO:0000313" key="7">
    <source>
        <dbReference type="Proteomes" id="UP000197208"/>
    </source>
</evidence>
<keyword evidence="2 3" id="KW-0378">Hydrolase</keyword>
<dbReference type="InterPro" id="IPR050309">
    <property type="entry name" value="Type-B_Carboxylest/Lipase"/>
</dbReference>
<feature type="signal peptide" evidence="3">
    <location>
        <begin position="1"/>
        <end position="22"/>
    </location>
</feature>
<dbReference type="RefSeq" id="WP_088248496.1">
    <property type="nucleotide sequence ID" value="NZ_NHMK01000012.1"/>
</dbReference>
<dbReference type="AlphaFoldDB" id="A0A246BLE5"/>
<feature type="domain" description="Carboxylesterase type B" evidence="5">
    <location>
        <begin position="27"/>
        <end position="512"/>
    </location>
</feature>